<dbReference type="Proteomes" id="UP000225706">
    <property type="component" value="Unassembled WGS sequence"/>
</dbReference>
<evidence type="ECO:0000259" key="2">
    <source>
        <dbReference type="Pfam" id="PF24764"/>
    </source>
</evidence>
<evidence type="ECO:0000256" key="1">
    <source>
        <dbReference type="SAM" id="Phobius"/>
    </source>
</evidence>
<dbReference type="PANTHER" id="PTHR46791">
    <property type="entry name" value="EXPRESSED PROTEIN"/>
    <property type="match status" value="1"/>
</dbReference>
<evidence type="ECO:0000313" key="3">
    <source>
        <dbReference type="EMBL" id="PFX27273.1"/>
    </source>
</evidence>
<feature type="transmembrane region" description="Helical" evidence="1">
    <location>
        <begin position="268"/>
        <end position="285"/>
    </location>
</feature>
<gene>
    <name evidence="3" type="ORF">AWC38_SpisGene8034</name>
</gene>
<name>A0A2B4SDZ7_STYPI</name>
<feature type="transmembrane region" description="Helical" evidence="1">
    <location>
        <begin position="7"/>
        <end position="25"/>
    </location>
</feature>
<dbReference type="PANTHER" id="PTHR46791:SF5">
    <property type="entry name" value="CLR5 DOMAIN-CONTAINING PROTEIN-RELATED"/>
    <property type="match status" value="1"/>
</dbReference>
<keyword evidence="1" id="KW-0812">Transmembrane</keyword>
<dbReference type="OrthoDB" id="5981197at2759"/>
<keyword evidence="1" id="KW-0472">Membrane</keyword>
<feature type="transmembrane region" description="Helical" evidence="1">
    <location>
        <begin position="291"/>
        <end position="307"/>
    </location>
</feature>
<feature type="domain" description="Integrase core" evidence="2">
    <location>
        <begin position="437"/>
        <end position="497"/>
    </location>
</feature>
<accession>A0A2B4SDZ7</accession>
<dbReference type="AlphaFoldDB" id="A0A2B4SDZ7"/>
<proteinExistence type="predicted"/>
<feature type="transmembrane region" description="Helical" evidence="1">
    <location>
        <begin position="200"/>
        <end position="220"/>
    </location>
</feature>
<reference evidence="4" key="1">
    <citation type="journal article" date="2017" name="bioRxiv">
        <title>Comparative analysis of the genomes of Stylophora pistillata and Acropora digitifera provides evidence for extensive differences between species of corals.</title>
        <authorList>
            <person name="Voolstra C.R."/>
            <person name="Li Y."/>
            <person name="Liew Y.J."/>
            <person name="Baumgarten S."/>
            <person name="Zoccola D."/>
            <person name="Flot J.-F."/>
            <person name="Tambutte S."/>
            <person name="Allemand D."/>
            <person name="Aranda M."/>
        </authorList>
    </citation>
    <scope>NUCLEOTIDE SEQUENCE [LARGE SCALE GENOMIC DNA]</scope>
</reference>
<sequence>MFEDSAFLVASSMSYICLFFVLTFFKYEVIFRTGVILVAATGFFFPILYGLPYIIILWRILVGLNVATDQELYIARCIEQIDLDKADFSSSTTLNHWAVVIQESGGYFYTHAVGNVISGKGKKIPFKEMEEDTLAKYRLDHVGFVTRTQRETKIRELVDAEPMVSGNSCQEYAVDIAFQLSSSRTYTFVKIMALPRMRNTILFIAVALSTAFAVFGHPYARVLNPLFLTNLFAAWELSRIGIHNQAQKVHLQYISSVFRAYIIYPRRGDFFLLLFICGCFAFLYQQLDSRELIVISSLVFVLVLVLLKRTHGRDMARFLDDDLDSIVRAVQLDFPNVGYHRVKSQLVLRNINVSQLRICECMQRTDLEGVAMRWLSLTPRAVYSVSGPLALWHIGGNHELIRAGTNNTADTVLRLFLDAVAEYGLPSRVRSDQGECGILDPANQVHLYGLHYTYVPSINQHLDTWREGYIRHRIRTAGNRSLMQLYILGLLRMRGTESVVAREIYESLSDEEINAYGIDWDGPLPENEECSVVTVPETPSPLKCRQAC</sequence>
<keyword evidence="4" id="KW-1185">Reference proteome</keyword>
<keyword evidence="1" id="KW-1133">Transmembrane helix</keyword>
<comment type="caution">
    <text evidence="3">The sequence shown here is derived from an EMBL/GenBank/DDBJ whole genome shotgun (WGS) entry which is preliminary data.</text>
</comment>
<evidence type="ECO:0000313" key="4">
    <source>
        <dbReference type="Proteomes" id="UP000225706"/>
    </source>
</evidence>
<dbReference type="Pfam" id="PF24764">
    <property type="entry name" value="rva_4"/>
    <property type="match status" value="2"/>
</dbReference>
<dbReference type="STRING" id="50429.A0A2B4SDZ7"/>
<dbReference type="EMBL" id="LSMT01000107">
    <property type="protein sequence ID" value="PFX27273.1"/>
    <property type="molecule type" value="Genomic_DNA"/>
</dbReference>
<feature type="transmembrane region" description="Helical" evidence="1">
    <location>
        <begin position="31"/>
        <end position="51"/>
    </location>
</feature>
<protein>
    <recommendedName>
        <fullName evidence="2">Integrase core domain-containing protein</fullName>
    </recommendedName>
</protein>
<dbReference type="InterPro" id="IPR058913">
    <property type="entry name" value="Integrase_dom_put"/>
</dbReference>
<feature type="domain" description="Integrase core" evidence="2">
    <location>
        <begin position="402"/>
        <end position="434"/>
    </location>
</feature>
<organism evidence="3 4">
    <name type="scientific">Stylophora pistillata</name>
    <name type="common">Smooth cauliflower coral</name>
    <dbReference type="NCBI Taxonomy" id="50429"/>
    <lineage>
        <taxon>Eukaryota</taxon>
        <taxon>Metazoa</taxon>
        <taxon>Cnidaria</taxon>
        <taxon>Anthozoa</taxon>
        <taxon>Hexacorallia</taxon>
        <taxon>Scleractinia</taxon>
        <taxon>Astrocoeniina</taxon>
        <taxon>Pocilloporidae</taxon>
        <taxon>Stylophora</taxon>
    </lineage>
</organism>